<comment type="caution">
    <text evidence="2">The sequence shown here is derived from an EMBL/GenBank/DDBJ whole genome shotgun (WGS) entry which is preliminary data.</text>
</comment>
<sequence length="234" mass="25816">WPDGGMRIFTYSQGGGPATHIPPGPPSISAGSSEGNIMLFFQRDELGRDYSTIRAVTTLLHGLPHTLPGGADKPSICNGAYEYLGSDGADPDECALRPREIPPLRETIIPARRLAATGRVRWLRDPLDWFEFRIPGAFEIEMDDRRPTLRQAQGRPNDDSGTSTADALEFRGVLGNDAIVLTFEFAEQIVGWPMFTIHAPAGTVVELMTQEAHDPAGPPWLDTHFFAWSRFVCR</sequence>
<keyword evidence="3" id="KW-1185">Reference proteome</keyword>
<evidence type="ECO:0000256" key="1">
    <source>
        <dbReference type="SAM" id="MobiDB-lite"/>
    </source>
</evidence>
<feature type="non-terminal residue" evidence="2">
    <location>
        <position position="234"/>
    </location>
</feature>
<dbReference type="AlphaFoldDB" id="A0A0P9EUH8"/>
<proteinExistence type="predicted"/>
<dbReference type="EMBL" id="LJCR01003129">
    <property type="protein sequence ID" value="KPV47895.1"/>
    <property type="molecule type" value="Genomic_DNA"/>
</dbReference>
<evidence type="ECO:0000313" key="3">
    <source>
        <dbReference type="Proteomes" id="UP000050509"/>
    </source>
</evidence>
<name>A0A0P9EUH8_9CHLR</name>
<dbReference type="Gene3D" id="2.60.120.260">
    <property type="entry name" value="Galactose-binding domain-like"/>
    <property type="match status" value="1"/>
</dbReference>
<reference evidence="2 3" key="1">
    <citation type="submission" date="2015-09" db="EMBL/GenBank/DDBJ databases">
        <title>Draft genome sequence of Kouleothrix aurantiaca JCM 19913.</title>
        <authorList>
            <person name="Hemp J."/>
        </authorList>
    </citation>
    <scope>NUCLEOTIDE SEQUENCE [LARGE SCALE GENOMIC DNA]</scope>
    <source>
        <strain evidence="2 3">COM-B</strain>
    </source>
</reference>
<evidence type="ECO:0000313" key="2">
    <source>
        <dbReference type="EMBL" id="KPV47895.1"/>
    </source>
</evidence>
<accession>A0A0P9EUH8</accession>
<feature type="non-terminal residue" evidence="2">
    <location>
        <position position="1"/>
    </location>
</feature>
<gene>
    <name evidence="2" type="ORF">SE17_40990</name>
</gene>
<protein>
    <submittedName>
        <fullName evidence="2">Uncharacterized protein</fullName>
    </submittedName>
</protein>
<feature type="region of interest" description="Disordered" evidence="1">
    <location>
        <begin position="144"/>
        <end position="164"/>
    </location>
</feature>
<organism evidence="2 3">
    <name type="scientific">Kouleothrix aurantiaca</name>
    <dbReference type="NCBI Taxonomy" id="186479"/>
    <lineage>
        <taxon>Bacteria</taxon>
        <taxon>Bacillati</taxon>
        <taxon>Chloroflexota</taxon>
        <taxon>Chloroflexia</taxon>
        <taxon>Chloroflexales</taxon>
        <taxon>Roseiflexineae</taxon>
        <taxon>Roseiflexaceae</taxon>
        <taxon>Kouleothrix</taxon>
    </lineage>
</organism>
<dbReference type="Proteomes" id="UP000050509">
    <property type="component" value="Unassembled WGS sequence"/>
</dbReference>